<feature type="region of interest" description="Disordered" evidence="1">
    <location>
        <begin position="134"/>
        <end position="170"/>
    </location>
</feature>
<feature type="region of interest" description="Disordered" evidence="1">
    <location>
        <begin position="192"/>
        <end position="215"/>
    </location>
</feature>
<accession>A0A7S4NLB2</accession>
<organism evidence="2">
    <name type="scientific">Guillardia theta</name>
    <name type="common">Cryptophyte</name>
    <name type="synonym">Cryptomonas phi</name>
    <dbReference type="NCBI Taxonomy" id="55529"/>
    <lineage>
        <taxon>Eukaryota</taxon>
        <taxon>Cryptophyceae</taxon>
        <taxon>Pyrenomonadales</taxon>
        <taxon>Geminigeraceae</taxon>
        <taxon>Guillardia</taxon>
    </lineage>
</organism>
<dbReference type="EMBL" id="HBKN01015797">
    <property type="protein sequence ID" value="CAE2293635.1"/>
    <property type="molecule type" value="Transcribed_RNA"/>
</dbReference>
<reference evidence="2" key="1">
    <citation type="submission" date="2021-01" db="EMBL/GenBank/DDBJ databases">
        <authorList>
            <person name="Corre E."/>
            <person name="Pelletier E."/>
            <person name="Niang G."/>
            <person name="Scheremetjew M."/>
            <person name="Finn R."/>
            <person name="Kale V."/>
            <person name="Holt S."/>
            <person name="Cochrane G."/>
            <person name="Meng A."/>
            <person name="Brown T."/>
            <person name="Cohen L."/>
        </authorList>
    </citation>
    <scope>NUCLEOTIDE SEQUENCE</scope>
    <source>
        <strain evidence="2">CCMP 2712</strain>
    </source>
</reference>
<name>A0A7S4NLB2_GUITH</name>
<feature type="compositionally biased region" description="Polar residues" evidence="1">
    <location>
        <begin position="320"/>
        <end position="329"/>
    </location>
</feature>
<feature type="compositionally biased region" description="Basic and acidic residues" evidence="1">
    <location>
        <begin position="153"/>
        <end position="170"/>
    </location>
</feature>
<protein>
    <submittedName>
        <fullName evidence="2">Uncharacterized protein</fullName>
    </submittedName>
</protein>
<evidence type="ECO:0000256" key="1">
    <source>
        <dbReference type="SAM" id="MobiDB-lite"/>
    </source>
</evidence>
<feature type="compositionally biased region" description="Basic and acidic residues" evidence="1">
    <location>
        <begin position="380"/>
        <end position="405"/>
    </location>
</feature>
<feature type="region of interest" description="Disordered" evidence="1">
    <location>
        <begin position="309"/>
        <end position="405"/>
    </location>
</feature>
<sequence>MKKSSTKTINKRSGFFYGSSDGHPIVWNNDWNSLIQKEVAARDEFSRKFMTGKIRPQPPVYADISMDNTNWNSLLRSTYSDLGRWGDETFRESVPHKVLKKEAELPSLPGTPERTDRLSEFAYKHARFQLGKHVNQDMLTSKVEKHKSKKKSHEGEEKSNEKGEGEEGKGELRDLLAACLSTDSRGIKKAAALAHKPSSSQRRAKSVEPSSTADKELWKTTSGELGSWGSMTQRKYWPARTSKTIVEAKKVDVNRPVYPSRNDPLPLPAPAKSLPSCLLLSPPPLSPVSPPLLLLAHLVDLFCSHSLPAAQGPRRVQGSGKATTRTSGTGVPIHLGSGSQLRLGRRRWKGTSPGVSRSSCLLRESTASSSSNRSRAPPTLDRRRCGEGHGGGEEKQRRGGEERKR</sequence>
<dbReference type="AlphaFoldDB" id="A0A7S4NLB2"/>
<evidence type="ECO:0000313" key="2">
    <source>
        <dbReference type="EMBL" id="CAE2293635.1"/>
    </source>
</evidence>
<feature type="compositionally biased region" description="Low complexity" evidence="1">
    <location>
        <begin position="358"/>
        <end position="375"/>
    </location>
</feature>
<gene>
    <name evidence="2" type="ORF">GTHE00462_LOCUS12320</name>
</gene>
<proteinExistence type="predicted"/>